<dbReference type="eggNOG" id="COG4773">
    <property type="taxonomic scope" value="Bacteria"/>
</dbReference>
<keyword evidence="3" id="KW-0998">Cell outer membrane</keyword>
<evidence type="ECO:0000313" key="4">
    <source>
        <dbReference type="EMBL" id="AEL27967.1"/>
    </source>
</evidence>
<accession>G0IWH3</accession>
<comment type="subcellular location">
    <subcellularLocation>
        <location evidence="1">Cell outer membrane</location>
    </subcellularLocation>
</comment>
<dbReference type="KEGG" id="cmr:Cycma_4264"/>
<dbReference type="Proteomes" id="UP000001635">
    <property type="component" value="Chromosome"/>
</dbReference>
<dbReference type="SUPFAM" id="SSF56935">
    <property type="entry name" value="Porins"/>
    <property type="match status" value="1"/>
</dbReference>
<evidence type="ECO:0000256" key="3">
    <source>
        <dbReference type="ARBA" id="ARBA00023237"/>
    </source>
</evidence>
<evidence type="ECO:0000313" key="5">
    <source>
        <dbReference type="Proteomes" id="UP000001635"/>
    </source>
</evidence>
<protein>
    <recommendedName>
        <fullName evidence="6">TonB-dependent receptor</fullName>
    </recommendedName>
</protein>
<evidence type="ECO:0000256" key="1">
    <source>
        <dbReference type="ARBA" id="ARBA00004442"/>
    </source>
</evidence>
<keyword evidence="5" id="KW-1185">Reference proteome</keyword>
<dbReference type="RefSeq" id="WP_014022251.1">
    <property type="nucleotide sequence ID" value="NC_015914.1"/>
</dbReference>
<reference evidence="5" key="1">
    <citation type="submission" date="2011-07" db="EMBL/GenBank/DDBJ databases">
        <title>The complete genome of Cyclobacterium marinum DSM 745.</title>
        <authorList>
            <person name="Lucas S."/>
            <person name="Han J."/>
            <person name="Lapidus A."/>
            <person name="Bruce D."/>
            <person name="Goodwin L."/>
            <person name="Pitluck S."/>
            <person name="Peters L."/>
            <person name="Kyrpides N."/>
            <person name="Mavromatis K."/>
            <person name="Ivanova N."/>
            <person name="Ovchinnikova G."/>
            <person name="Chertkov O."/>
            <person name="Detter J.C."/>
            <person name="Tapia R."/>
            <person name="Han C."/>
            <person name="Land M."/>
            <person name="Hauser L."/>
            <person name="Markowitz V."/>
            <person name="Cheng J.-F."/>
            <person name="Hugenholtz P."/>
            <person name="Woyke T."/>
            <person name="Wu D."/>
            <person name="Tindall B."/>
            <person name="Schuetze A."/>
            <person name="Brambilla E."/>
            <person name="Klenk H.-P."/>
            <person name="Eisen J.A."/>
        </authorList>
    </citation>
    <scope>NUCLEOTIDE SEQUENCE [LARGE SCALE GENOMIC DNA]</scope>
    <source>
        <strain evidence="5">ATCC 25205 / DSM 745 / LMG 13164 / NCIMB 1802</strain>
    </source>
</reference>
<evidence type="ECO:0000256" key="2">
    <source>
        <dbReference type="ARBA" id="ARBA00023136"/>
    </source>
</evidence>
<proteinExistence type="predicted"/>
<dbReference type="Gene3D" id="2.40.170.20">
    <property type="entry name" value="TonB-dependent receptor, beta-barrel domain"/>
    <property type="match status" value="1"/>
</dbReference>
<organism evidence="4 5">
    <name type="scientific">Cyclobacterium marinum (strain ATCC 25205 / DSM 745 / LMG 13164 / NCIMB 1802)</name>
    <name type="common">Flectobacillus marinus</name>
    <dbReference type="NCBI Taxonomy" id="880070"/>
    <lineage>
        <taxon>Bacteria</taxon>
        <taxon>Pseudomonadati</taxon>
        <taxon>Bacteroidota</taxon>
        <taxon>Cytophagia</taxon>
        <taxon>Cytophagales</taxon>
        <taxon>Cyclobacteriaceae</taxon>
        <taxon>Cyclobacterium</taxon>
    </lineage>
</organism>
<dbReference type="GO" id="GO:0009279">
    <property type="term" value="C:cell outer membrane"/>
    <property type="evidence" value="ECO:0007669"/>
    <property type="project" value="UniProtKB-SubCell"/>
</dbReference>
<dbReference type="HOGENOM" id="CLU_032797_1_0_10"/>
<sequence>MKNFRNLITGLLVLAGVAHGYSQETTTDPQRGEIRDTEFIIRKDRVLSLPRQSRVFEKSPSLPQVSTSIDYTYQVKNFAATLAPVDVNFKSYQKPFPRADNDQTQAIVKLGFGNYSSPLIQADYHSLDNDDYTYGAHIKHQGFYTGPVDGENSAEDHTDILLNGSLYRDDFEIFGRLGYERDMHHFYGYTPDPETDVMQDSIRQVFGTFKMMAGLRRVDKAEPFDYEANLALRLFNDRFEAKESEVLIRANAGFRANDFLKGGINSLLAFTSPQDIYYEDIKRNYFKLQPYVQYTKESFKIKVGANVIQENDIVPNKTEDFHIFPILKMSYHVLPELGIYGAYEGDVIRNTYYDFIQENPFLGPSENLKNTIQNFQIDAGISGKANDQVNYKIGFKYGDFTNMHFYGNNEMDSTRFQLIYDNNSKVLEYHASIDYIFDEWYQLDASAHYYHYTLDEISFAWQRPEWELKINNTFTPDDKWLVHANVNAMGGINAINLMSDNERILGTLVDLHLGADYAFTNRFSAFAYGNNLLNQKYQRFSNYPVRGIQLIGGVSFKF</sequence>
<dbReference type="EMBL" id="CP002955">
    <property type="protein sequence ID" value="AEL27967.1"/>
    <property type="molecule type" value="Genomic_DNA"/>
</dbReference>
<evidence type="ECO:0008006" key="6">
    <source>
        <dbReference type="Google" id="ProtNLM"/>
    </source>
</evidence>
<name>G0IWH3_CYCMS</name>
<dbReference type="AlphaFoldDB" id="G0IWH3"/>
<keyword evidence="2" id="KW-0472">Membrane</keyword>
<dbReference type="STRING" id="880070.Cycma_4264"/>
<gene>
    <name evidence="4" type="ordered locus">Cycma_4264</name>
</gene>
<dbReference type="InterPro" id="IPR036942">
    <property type="entry name" value="Beta-barrel_TonB_sf"/>
</dbReference>